<evidence type="ECO:0000313" key="2">
    <source>
        <dbReference type="Proteomes" id="UP000324800"/>
    </source>
</evidence>
<accession>A0A5J4Q380</accession>
<sequence length="84" mass="9107">MHLIGQNTTPIVIQPARPKSALHSPALIAQQTPIQGQLLQNSSFISTSSTNQAQNQNQVQQLIQAQAQLQQPLTSQLKPPAAIY</sequence>
<comment type="caution">
    <text evidence="1">The sequence shown here is derived from an EMBL/GenBank/DDBJ whole genome shotgun (WGS) entry which is preliminary data.</text>
</comment>
<protein>
    <submittedName>
        <fullName evidence="1">Uncharacterized protein</fullName>
    </submittedName>
</protein>
<evidence type="ECO:0000313" key="1">
    <source>
        <dbReference type="EMBL" id="KAA6315344.1"/>
    </source>
</evidence>
<reference evidence="1 2" key="1">
    <citation type="submission" date="2019-03" db="EMBL/GenBank/DDBJ databases">
        <title>Single cell metagenomics reveals metabolic interactions within the superorganism composed of flagellate Streblomastix strix and complex community of Bacteroidetes bacteria on its surface.</title>
        <authorList>
            <person name="Treitli S.C."/>
            <person name="Kolisko M."/>
            <person name="Husnik F."/>
            <person name="Keeling P."/>
            <person name="Hampl V."/>
        </authorList>
    </citation>
    <scope>NUCLEOTIDE SEQUENCE [LARGE SCALE GENOMIC DNA]</scope>
    <source>
        <strain evidence="1">ST1C</strain>
    </source>
</reference>
<dbReference type="Proteomes" id="UP000324800">
    <property type="component" value="Unassembled WGS sequence"/>
</dbReference>
<name>A0A5J4Q380_9EUKA</name>
<gene>
    <name evidence="1" type="ORF">EZS28_055435</name>
</gene>
<dbReference type="AlphaFoldDB" id="A0A5J4Q380"/>
<proteinExistence type="predicted"/>
<feature type="non-terminal residue" evidence="1">
    <location>
        <position position="84"/>
    </location>
</feature>
<organism evidence="1 2">
    <name type="scientific">Streblomastix strix</name>
    <dbReference type="NCBI Taxonomy" id="222440"/>
    <lineage>
        <taxon>Eukaryota</taxon>
        <taxon>Metamonada</taxon>
        <taxon>Preaxostyla</taxon>
        <taxon>Oxymonadida</taxon>
        <taxon>Streblomastigidae</taxon>
        <taxon>Streblomastix</taxon>
    </lineage>
</organism>
<dbReference type="EMBL" id="SNRW01047461">
    <property type="protein sequence ID" value="KAA6315344.1"/>
    <property type="molecule type" value="Genomic_DNA"/>
</dbReference>